<dbReference type="GO" id="GO:0008081">
    <property type="term" value="F:phosphoric diester hydrolase activity"/>
    <property type="evidence" value="ECO:0007669"/>
    <property type="project" value="InterPro"/>
</dbReference>
<name>A0A3D9ZWB3_9ACTN</name>
<accession>A0A3D9ZWB3</accession>
<comment type="caution">
    <text evidence="1">The sequence shown here is derived from an EMBL/GenBank/DDBJ whole genome shotgun (WGS) entry which is preliminary data.</text>
</comment>
<evidence type="ECO:0000313" key="1">
    <source>
        <dbReference type="EMBL" id="REG00833.1"/>
    </source>
</evidence>
<proteinExistence type="predicted"/>
<dbReference type="Proteomes" id="UP000256913">
    <property type="component" value="Unassembled WGS sequence"/>
</dbReference>
<dbReference type="EMBL" id="QUMQ01000001">
    <property type="protein sequence ID" value="REG00833.1"/>
    <property type="molecule type" value="Genomic_DNA"/>
</dbReference>
<evidence type="ECO:0000313" key="2">
    <source>
        <dbReference type="Proteomes" id="UP000256913"/>
    </source>
</evidence>
<reference evidence="1 2" key="1">
    <citation type="submission" date="2018-08" db="EMBL/GenBank/DDBJ databases">
        <title>Sequencing the genomes of 1000 actinobacteria strains.</title>
        <authorList>
            <person name="Klenk H.-P."/>
        </authorList>
    </citation>
    <scope>NUCLEOTIDE SEQUENCE [LARGE SCALE GENOMIC DNA]</scope>
    <source>
        <strain evidence="1 2">DSM 44099</strain>
    </source>
</reference>
<dbReference type="Gene3D" id="3.20.20.190">
    <property type="entry name" value="Phosphatidylinositol (PI) phosphodiesterase"/>
    <property type="match status" value="1"/>
</dbReference>
<dbReference type="AlphaFoldDB" id="A0A3D9ZWB3"/>
<organism evidence="1 2">
    <name type="scientific">Asanoa ferruginea</name>
    <dbReference type="NCBI Taxonomy" id="53367"/>
    <lineage>
        <taxon>Bacteria</taxon>
        <taxon>Bacillati</taxon>
        <taxon>Actinomycetota</taxon>
        <taxon>Actinomycetes</taxon>
        <taxon>Micromonosporales</taxon>
        <taxon>Micromonosporaceae</taxon>
        <taxon>Asanoa</taxon>
    </lineage>
</organism>
<dbReference type="SUPFAM" id="SSF51695">
    <property type="entry name" value="PLC-like phosphodiesterases"/>
    <property type="match status" value="1"/>
</dbReference>
<sequence length="212" mass="22710">MNGGPGLIAVAHRGGNRMADLRAALASGVDAIEADVHFIHGTLRVRHGAIAVSRHAPTLEEILTTADGGPRLLLDLKGPSLAVADEVAAMLSDRFPDLPVAVCTKQWRMFDAFAEGSPVQRVYTARTSRQLTRLRFLIRRSPVGAASVRQQLLNPDVVDELRAAGVTVLVWPVDSDAALADARRLGADGVIGKNLALLRSLVTEREATSGWR</sequence>
<dbReference type="RefSeq" id="WP_239097078.1">
    <property type="nucleotide sequence ID" value="NZ_BONB01000009.1"/>
</dbReference>
<protein>
    <submittedName>
        <fullName evidence="1">Glycerophosphoryl diester phosphodiesterase</fullName>
    </submittedName>
</protein>
<dbReference type="InterPro" id="IPR017946">
    <property type="entry name" value="PLC-like_Pdiesterase_TIM-brl"/>
</dbReference>
<keyword evidence="2" id="KW-1185">Reference proteome</keyword>
<gene>
    <name evidence="1" type="ORF">DFJ67_6890</name>
</gene>
<dbReference type="CDD" id="cd08556">
    <property type="entry name" value="GDPD"/>
    <property type="match status" value="1"/>
</dbReference>
<dbReference type="GO" id="GO:0006629">
    <property type="term" value="P:lipid metabolic process"/>
    <property type="evidence" value="ECO:0007669"/>
    <property type="project" value="InterPro"/>
</dbReference>